<accession>A0A1F6T4T2</accession>
<feature type="domain" description="PBP" evidence="2">
    <location>
        <begin position="2"/>
        <end position="228"/>
    </location>
</feature>
<dbReference type="STRING" id="1817756.A2140_07075"/>
<evidence type="ECO:0000256" key="1">
    <source>
        <dbReference type="ARBA" id="ARBA00022729"/>
    </source>
</evidence>
<proteinExistence type="predicted"/>
<protein>
    <recommendedName>
        <fullName evidence="2">PBP domain-containing protein</fullName>
    </recommendedName>
</protein>
<dbReference type="EMBL" id="MFSQ01000064">
    <property type="protein sequence ID" value="OGI40142.1"/>
    <property type="molecule type" value="Genomic_DNA"/>
</dbReference>
<dbReference type="InterPro" id="IPR024370">
    <property type="entry name" value="PBP_domain"/>
</dbReference>
<sequence length="279" mass="30835">MAEMAAAYKKKTGIEVDFKGGGATKGIREVANNKVDIGGTCRHVIDDPNTLATVPEERRTILTPVGWDALAVIVHKDNPVDTITLEQVRQLYLGKITNWKQLGGKDAPIELLVRKGKISGVGRTLREIVFSNYDQDFYATKVLDSTGPLERDVVKNPNAIGMTGISSARRLKGAKVLKLNGIAPDYDNIKNGAYLLYRPLYMVSAMEAKDPETRKEVKKFIDFVLGPEGKAVMRRVGTVPYEDAIPLWLKYLDQQNKALARMQQKNQLLANKPGAAVAR</sequence>
<dbReference type="CDD" id="cd13653">
    <property type="entry name" value="PBP2_phosphate_like_1"/>
    <property type="match status" value="1"/>
</dbReference>
<dbReference type="AlphaFoldDB" id="A0A1F6T4T2"/>
<reference evidence="3 4" key="1">
    <citation type="journal article" date="2016" name="Nat. Commun.">
        <title>Thousands of microbial genomes shed light on interconnected biogeochemical processes in an aquifer system.</title>
        <authorList>
            <person name="Anantharaman K."/>
            <person name="Brown C.T."/>
            <person name="Hug L.A."/>
            <person name="Sharon I."/>
            <person name="Castelle C.J."/>
            <person name="Probst A.J."/>
            <person name="Thomas B.C."/>
            <person name="Singh A."/>
            <person name="Wilkins M.J."/>
            <person name="Karaoz U."/>
            <person name="Brodie E.L."/>
            <person name="Williams K.H."/>
            <person name="Hubbard S.S."/>
            <person name="Banfield J.F."/>
        </authorList>
    </citation>
    <scope>NUCLEOTIDE SEQUENCE [LARGE SCALE GENOMIC DNA]</scope>
</reference>
<dbReference type="InterPro" id="IPR050811">
    <property type="entry name" value="Phosphate_ABC_transporter"/>
</dbReference>
<dbReference type="Gene3D" id="3.40.190.10">
    <property type="entry name" value="Periplasmic binding protein-like II"/>
    <property type="match status" value="2"/>
</dbReference>
<dbReference type="SUPFAM" id="SSF53850">
    <property type="entry name" value="Periplasmic binding protein-like II"/>
    <property type="match status" value="1"/>
</dbReference>
<evidence type="ECO:0000259" key="2">
    <source>
        <dbReference type="Pfam" id="PF12849"/>
    </source>
</evidence>
<dbReference type="Proteomes" id="UP000178379">
    <property type="component" value="Unassembled WGS sequence"/>
</dbReference>
<comment type="caution">
    <text evidence="3">The sequence shown here is derived from an EMBL/GenBank/DDBJ whole genome shotgun (WGS) entry which is preliminary data.</text>
</comment>
<gene>
    <name evidence="3" type="ORF">A2140_07075</name>
</gene>
<name>A0A1F6T4T2_9PROT</name>
<dbReference type="PANTHER" id="PTHR30570">
    <property type="entry name" value="PERIPLASMIC PHOSPHATE BINDING COMPONENT OF PHOSPHATE ABC TRANSPORTER"/>
    <property type="match status" value="1"/>
</dbReference>
<keyword evidence="1" id="KW-0732">Signal</keyword>
<dbReference type="PANTHER" id="PTHR30570:SF1">
    <property type="entry name" value="PHOSPHATE-BINDING PROTEIN PSTS"/>
    <property type="match status" value="1"/>
</dbReference>
<evidence type="ECO:0000313" key="3">
    <source>
        <dbReference type="EMBL" id="OGI40142.1"/>
    </source>
</evidence>
<evidence type="ECO:0000313" key="4">
    <source>
        <dbReference type="Proteomes" id="UP000178379"/>
    </source>
</evidence>
<dbReference type="Pfam" id="PF12849">
    <property type="entry name" value="PBP_like_2"/>
    <property type="match status" value="1"/>
</dbReference>
<organism evidence="3 4">
    <name type="scientific">Candidatus Muproteobacteria bacterium RBG_16_62_13</name>
    <dbReference type="NCBI Taxonomy" id="1817756"/>
    <lineage>
        <taxon>Bacteria</taxon>
        <taxon>Pseudomonadati</taxon>
        <taxon>Pseudomonadota</taxon>
        <taxon>Candidatus Muproteobacteria</taxon>
    </lineage>
</organism>